<evidence type="ECO:0000313" key="6">
    <source>
        <dbReference type="EMBL" id="EGV66580.1"/>
    </source>
</evidence>
<dbReference type="GO" id="GO:0003735">
    <property type="term" value="F:structural constituent of ribosome"/>
    <property type="evidence" value="ECO:0007669"/>
    <property type="project" value="TreeGrafter"/>
</dbReference>
<dbReference type="OrthoDB" id="28644at2759"/>
<keyword evidence="3" id="KW-0687">Ribonucleoprotein</keyword>
<evidence type="ECO:0000313" key="7">
    <source>
        <dbReference type="Proteomes" id="UP000000707"/>
    </source>
</evidence>
<protein>
    <submittedName>
        <fullName evidence="6">Ribosomal protein L30p/L7e</fullName>
    </submittedName>
</protein>
<dbReference type="InterPro" id="IPR039699">
    <property type="entry name" value="Ribosomal_uL30"/>
</dbReference>
<evidence type="ECO:0000256" key="1">
    <source>
        <dbReference type="ARBA" id="ARBA00007594"/>
    </source>
</evidence>
<feature type="domain" description="Large ribosomal subunit protein uL30-like ferredoxin-like fold" evidence="5">
    <location>
        <begin position="95"/>
        <end position="148"/>
    </location>
</feature>
<dbReference type="KEGG" id="cten:18246452"/>
<dbReference type="PANTHER" id="PTHR11524:SF26">
    <property type="entry name" value="RIBOSOME BIOGENESIS PROTEIN RLP7"/>
    <property type="match status" value="1"/>
</dbReference>
<feature type="region of interest" description="Disordered" evidence="4">
    <location>
        <begin position="1"/>
        <end position="27"/>
    </location>
</feature>
<organism evidence="7">
    <name type="scientific">Candida tenuis (strain ATCC 10573 / BCRC 21748 / CBS 615 / JCM 9827 / NBRC 10315 / NRRL Y-1498 / VKM Y-70)</name>
    <name type="common">Yeast</name>
    <name type="synonym">Yamadazyma tenuis</name>
    <dbReference type="NCBI Taxonomy" id="590646"/>
    <lineage>
        <taxon>Eukaryota</taxon>
        <taxon>Fungi</taxon>
        <taxon>Dikarya</taxon>
        <taxon>Ascomycota</taxon>
        <taxon>Saccharomycotina</taxon>
        <taxon>Pichiomycetes</taxon>
        <taxon>Debaryomycetaceae</taxon>
        <taxon>Yamadazyma</taxon>
    </lineage>
</organism>
<dbReference type="HOGENOM" id="CLU_055156_1_0_1"/>
<dbReference type="Gene3D" id="1.10.15.30">
    <property type="match status" value="1"/>
</dbReference>
<evidence type="ECO:0000256" key="2">
    <source>
        <dbReference type="ARBA" id="ARBA00022980"/>
    </source>
</evidence>
<accession>G3AWN8</accession>
<dbReference type="Pfam" id="PF00327">
    <property type="entry name" value="Ribosomal_L30"/>
    <property type="match status" value="1"/>
</dbReference>
<dbReference type="GO" id="GO:0022625">
    <property type="term" value="C:cytosolic large ribosomal subunit"/>
    <property type="evidence" value="ECO:0007669"/>
    <property type="project" value="TreeGrafter"/>
</dbReference>
<dbReference type="InterPro" id="IPR016082">
    <property type="entry name" value="Ribosomal_uL30_ferredoxin-like"/>
</dbReference>
<dbReference type="EMBL" id="GL996510">
    <property type="protein sequence ID" value="EGV66580.1"/>
    <property type="molecule type" value="Genomic_DNA"/>
</dbReference>
<dbReference type="CDD" id="cd01657">
    <property type="entry name" value="Ribosomal_L7_archeal_euk"/>
    <property type="match status" value="1"/>
</dbReference>
<evidence type="ECO:0000256" key="4">
    <source>
        <dbReference type="SAM" id="MobiDB-lite"/>
    </source>
</evidence>
<dbReference type="Gene3D" id="3.30.1390.20">
    <property type="entry name" value="Ribosomal protein L30, ferredoxin-like fold domain"/>
    <property type="match status" value="1"/>
</dbReference>
<reference evidence="6 7" key="1">
    <citation type="journal article" date="2011" name="Proc. Natl. Acad. Sci. U.S.A.">
        <title>Comparative genomics of xylose-fermenting fungi for enhanced biofuel production.</title>
        <authorList>
            <person name="Wohlbach D.J."/>
            <person name="Kuo A."/>
            <person name="Sato T.K."/>
            <person name="Potts K.M."/>
            <person name="Salamov A.A."/>
            <person name="LaButti K.M."/>
            <person name="Sun H."/>
            <person name="Clum A."/>
            <person name="Pangilinan J.L."/>
            <person name="Lindquist E.A."/>
            <person name="Lucas S."/>
            <person name="Lapidus A."/>
            <person name="Jin M."/>
            <person name="Gunawan C."/>
            <person name="Balan V."/>
            <person name="Dale B.E."/>
            <person name="Jeffries T.W."/>
            <person name="Zinkel R."/>
            <person name="Barry K.W."/>
            <person name="Grigoriev I.V."/>
            <person name="Gasch A.P."/>
        </authorList>
    </citation>
    <scope>NUCLEOTIDE SEQUENCE [LARGE SCALE GENOMIC DNA]</scope>
    <source>
        <strain evidence="7">ATCC 10573 / BCRC 21748 / CBS 615 / JCM 9827 / NBRC 10315 / NRRL Y-1498 / VKM Y-70</strain>
    </source>
</reference>
<dbReference type="PANTHER" id="PTHR11524">
    <property type="entry name" value="60S RIBOSOMAL PROTEIN L7"/>
    <property type="match status" value="1"/>
</dbReference>
<dbReference type="Proteomes" id="UP000000707">
    <property type="component" value="Unassembled WGS sequence"/>
</dbReference>
<dbReference type="GeneID" id="18246452"/>
<dbReference type="eggNOG" id="KOG3184">
    <property type="taxonomic scope" value="Eukaryota"/>
</dbReference>
<dbReference type="AlphaFoldDB" id="G3AWN8"/>
<sequence>MAILNSNPEVLLRKRKDKDRKRLEKQEQAQQRELEKLKKQKIQSKKFIRAETLVSNHLSKQLESKRVKNITKFENQKSNNTISSTSTNIEDEKLIFVIRIPNHVKGVKIPNKASKVLRVLRLETVNNGMFMKLNETTKPLLKLIHPYVVYGTPSIQSIRQLFQKRGSIKDEEGKIIKLDNNELVENKFEEVGIICIEDLIQELCNLSENFLDITSWLIPFKLNLPVSGYGPQSKLAKLKLAQQSKRNVSLNGNISLKEVDIDKLIDEQN</sequence>
<dbReference type="InterPro" id="IPR035808">
    <property type="entry name" value="Ribosomal_uL30_euk_arc"/>
</dbReference>
<keyword evidence="7" id="KW-1185">Reference proteome</keyword>
<dbReference type="GO" id="GO:0003723">
    <property type="term" value="F:RNA binding"/>
    <property type="evidence" value="ECO:0007669"/>
    <property type="project" value="TreeGrafter"/>
</dbReference>
<evidence type="ECO:0000256" key="3">
    <source>
        <dbReference type="ARBA" id="ARBA00023274"/>
    </source>
</evidence>
<gene>
    <name evidence="6" type="ORF">CANTEDRAFT_112295</name>
</gene>
<dbReference type="InterPro" id="IPR036919">
    <property type="entry name" value="Ribo_uL30_ferredoxin-like_sf"/>
</dbReference>
<dbReference type="SUPFAM" id="SSF55129">
    <property type="entry name" value="Ribosomal protein L30p/L7e"/>
    <property type="match status" value="1"/>
</dbReference>
<comment type="similarity">
    <text evidence="1">Belongs to the universal ribosomal protein uL30 family.</text>
</comment>
<dbReference type="FunFam" id="3.30.1390.20:FF:000004">
    <property type="entry name" value="60S ribosomal protein L7"/>
    <property type="match status" value="1"/>
</dbReference>
<dbReference type="STRING" id="590646.G3AWN8"/>
<evidence type="ECO:0000259" key="5">
    <source>
        <dbReference type="Pfam" id="PF00327"/>
    </source>
</evidence>
<name>G3AWN8_CANTC</name>
<keyword evidence="2 6" id="KW-0689">Ribosomal protein</keyword>
<proteinExistence type="inferred from homology"/>
<dbReference type="GO" id="GO:0000463">
    <property type="term" value="P:maturation of LSU-rRNA from tricistronic rRNA transcript (SSU-rRNA, 5.8S rRNA, LSU-rRNA)"/>
    <property type="evidence" value="ECO:0007669"/>
    <property type="project" value="TreeGrafter"/>
</dbReference>